<dbReference type="EMBL" id="FR687359">
    <property type="protein sequence ID" value="CBW73884.1"/>
    <property type="molecule type" value="Genomic_DNA"/>
</dbReference>
<dbReference type="KEGG" id="brh:RBRH_03211"/>
<dbReference type="Proteomes" id="UP000007437">
    <property type="component" value="Chromosome"/>
</dbReference>
<evidence type="ECO:0000313" key="2">
    <source>
        <dbReference type="EMBL" id="CBW73884.1"/>
    </source>
</evidence>
<evidence type="ECO:0000313" key="3">
    <source>
        <dbReference type="Proteomes" id="UP000007437"/>
    </source>
</evidence>
<proteinExistence type="predicted"/>
<organism evidence="2 3">
    <name type="scientific">Mycetohabitans rhizoxinica (strain DSM 19002 / CIP 109453 / HKI 454)</name>
    <name type="common">Paraburkholderia rhizoxinica</name>
    <dbReference type="NCBI Taxonomy" id="882378"/>
    <lineage>
        <taxon>Bacteria</taxon>
        <taxon>Pseudomonadati</taxon>
        <taxon>Pseudomonadota</taxon>
        <taxon>Betaproteobacteria</taxon>
        <taxon>Burkholderiales</taxon>
        <taxon>Burkholderiaceae</taxon>
        <taxon>Mycetohabitans</taxon>
    </lineage>
</organism>
<dbReference type="AlphaFoldDB" id="E5AM07"/>
<dbReference type="HOGENOM" id="CLU_3150491_0_0_4"/>
<protein>
    <submittedName>
        <fullName evidence="2">Uncharacterized protein</fullName>
    </submittedName>
</protein>
<evidence type="ECO:0000256" key="1">
    <source>
        <dbReference type="SAM" id="MobiDB-lite"/>
    </source>
</evidence>
<accession>E5AM07</accession>
<name>E5AM07_MYCRK</name>
<feature type="region of interest" description="Disordered" evidence="1">
    <location>
        <begin position="26"/>
        <end position="48"/>
    </location>
</feature>
<sequence length="48" mass="4976">MARMPRATTGRVASCRDGVVQFQLTGDEPVDGTAAGTAGSERHVNGFP</sequence>
<gene>
    <name evidence="2" type="ordered locus">RBRH_03211</name>
</gene>
<reference evidence="2 3" key="1">
    <citation type="journal article" date="2011" name="J. Bacteriol.">
        <title>Complete genome sequence of Burkholderia rhizoxinica, an endosymbiont of Rhizopus microsporus.</title>
        <authorList>
            <person name="Lackner G."/>
            <person name="Moebius N."/>
            <person name="Partida-Martinez L."/>
            <person name="Hertweck C."/>
        </authorList>
    </citation>
    <scope>NUCLEOTIDE SEQUENCE [LARGE SCALE GENOMIC DNA]</scope>
    <source>
        <strain evidence="3">DSM 19002 / CIP 109453 / HKI 454</strain>
    </source>
</reference>